<dbReference type="Gene3D" id="3.90.1310.10">
    <property type="entry name" value="Penicillin-binding protein 2a (Domain 2)"/>
    <property type="match status" value="1"/>
</dbReference>
<dbReference type="Gene3D" id="1.10.10.1230">
    <property type="entry name" value="Penicillin-binding protein, N-terminal non-catalytic domain, head sub-domain"/>
    <property type="match status" value="1"/>
</dbReference>
<accession>A0AAJ2P4F2</accession>
<dbReference type="GO" id="GO:0008658">
    <property type="term" value="F:penicillin binding"/>
    <property type="evidence" value="ECO:0007669"/>
    <property type="project" value="InterPro"/>
</dbReference>
<dbReference type="Pfam" id="PF03717">
    <property type="entry name" value="PBP_dimer"/>
    <property type="match status" value="1"/>
</dbReference>
<evidence type="ECO:0000256" key="4">
    <source>
        <dbReference type="ARBA" id="ARBA00022692"/>
    </source>
</evidence>
<name>A0AAJ2P4F2_OENOE</name>
<keyword evidence="3" id="KW-1003">Cell membrane</keyword>
<keyword evidence="9" id="KW-0961">Cell wall biogenesis/degradation</keyword>
<dbReference type="GO" id="GO:0005886">
    <property type="term" value="C:plasma membrane"/>
    <property type="evidence" value="ECO:0007669"/>
    <property type="project" value="UniProtKB-SubCell"/>
</dbReference>
<dbReference type="SUPFAM" id="SSF56519">
    <property type="entry name" value="Penicillin binding protein dimerisation domain"/>
    <property type="match status" value="1"/>
</dbReference>
<feature type="transmembrane region" description="Helical" evidence="10">
    <location>
        <begin position="34"/>
        <end position="58"/>
    </location>
</feature>
<feature type="domain" description="Penicillin-binding protein transpeptidase" evidence="11">
    <location>
        <begin position="355"/>
        <end position="665"/>
    </location>
</feature>
<keyword evidence="4 10" id="KW-0812">Transmembrane</keyword>
<evidence type="ECO:0000256" key="1">
    <source>
        <dbReference type="ARBA" id="ARBA00004162"/>
    </source>
</evidence>
<dbReference type="PANTHER" id="PTHR30627">
    <property type="entry name" value="PEPTIDOGLYCAN D,D-TRANSPEPTIDASE"/>
    <property type="match status" value="1"/>
</dbReference>
<evidence type="ECO:0000256" key="7">
    <source>
        <dbReference type="ARBA" id="ARBA00022989"/>
    </source>
</evidence>
<dbReference type="InterPro" id="IPR036138">
    <property type="entry name" value="PBP_dimer_sf"/>
</dbReference>
<evidence type="ECO:0000256" key="10">
    <source>
        <dbReference type="SAM" id="Phobius"/>
    </source>
</evidence>
<dbReference type="Proteomes" id="UP001281024">
    <property type="component" value="Unassembled WGS sequence"/>
</dbReference>
<dbReference type="GO" id="GO:0008360">
    <property type="term" value="P:regulation of cell shape"/>
    <property type="evidence" value="ECO:0007669"/>
    <property type="project" value="UniProtKB-KW"/>
</dbReference>
<evidence type="ECO:0000259" key="11">
    <source>
        <dbReference type="Pfam" id="PF00905"/>
    </source>
</evidence>
<dbReference type="InterPro" id="IPR012338">
    <property type="entry name" value="Beta-lactam/transpept-like"/>
</dbReference>
<comment type="subcellular location">
    <subcellularLocation>
        <location evidence="1">Cell membrane</location>
        <topology evidence="1">Single-pass membrane protein</topology>
    </subcellularLocation>
</comment>
<dbReference type="Gene3D" id="3.40.710.10">
    <property type="entry name" value="DD-peptidase/beta-lactamase superfamily"/>
    <property type="match status" value="1"/>
</dbReference>
<comment type="caution">
    <text evidence="13">The sequence shown here is derived from an EMBL/GenBank/DDBJ whole genome shotgun (WGS) entry which is preliminary data.</text>
</comment>
<gene>
    <name evidence="13" type="ORF">GA838_06495</name>
</gene>
<evidence type="ECO:0000256" key="3">
    <source>
        <dbReference type="ARBA" id="ARBA00022475"/>
    </source>
</evidence>
<keyword evidence="7 10" id="KW-1133">Transmembrane helix</keyword>
<organism evidence="13 14">
    <name type="scientific">Oenococcus oeni</name>
    <name type="common">Leuconostoc oenos</name>
    <dbReference type="NCBI Taxonomy" id="1247"/>
    <lineage>
        <taxon>Bacteria</taxon>
        <taxon>Bacillati</taxon>
        <taxon>Bacillota</taxon>
        <taxon>Bacilli</taxon>
        <taxon>Lactobacillales</taxon>
        <taxon>Lactobacillaceae</taxon>
        <taxon>Oenococcus</taxon>
    </lineage>
</organism>
<evidence type="ECO:0000256" key="2">
    <source>
        <dbReference type="ARBA" id="ARBA00007171"/>
    </source>
</evidence>
<evidence type="ECO:0000256" key="8">
    <source>
        <dbReference type="ARBA" id="ARBA00023136"/>
    </source>
</evidence>
<keyword evidence="8 10" id="KW-0472">Membrane</keyword>
<dbReference type="InterPro" id="IPR001460">
    <property type="entry name" value="PCN-bd_Tpept"/>
</dbReference>
<dbReference type="InterPro" id="IPR005311">
    <property type="entry name" value="PBP_dimer"/>
</dbReference>
<evidence type="ECO:0000259" key="12">
    <source>
        <dbReference type="Pfam" id="PF03717"/>
    </source>
</evidence>
<comment type="similarity">
    <text evidence="2">Belongs to the transpeptidase family.</text>
</comment>
<keyword evidence="5" id="KW-0133">Cell shape</keyword>
<dbReference type="EMBL" id="WERV01000004">
    <property type="protein sequence ID" value="MDV7715406.1"/>
    <property type="molecule type" value="Genomic_DNA"/>
</dbReference>
<dbReference type="Pfam" id="PF00905">
    <property type="entry name" value="Transpeptidase"/>
    <property type="match status" value="1"/>
</dbReference>
<protein>
    <submittedName>
        <fullName evidence="13">Penicillin-binding protein 2</fullName>
    </submittedName>
</protein>
<evidence type="ECO:0000256" key="6">
    <source>
        <dbReference type="ARBA" id="ARBA00022984"/>
    </source>
</evidence>
<dbReference type="SUPFAM" id="SSF56601">
    <property type="entry name" value="beta-lactamase/transpeptidase-like"/>
    <property type="match status" value="1"/>
</dbReference>
<sequence>MELKKVIKKPKLENFNKKDSHSDKNNNSTIPVRLNVLLGLSGFLLLLLIIKLGMLTIISGKSYSTIVNQTEATVETTEAPRGVIYDSTGKVLAGNKSIPSISFERLPSITSAEIYKSATRLSKYLTIDTSALTETQEIDYYLTSSKHSKETIKKLGLSNSAVNKLTSSALYKLEVKYLKKNKLELSSSQKNAAAIYNKMAQTTSLSTTTLKSTGVTTKEISEIGERLSQFSGIRINQGWTRYYPQGSSSKTLLGSLSGSSSGLPASSLSTYLAEGYSRTDSVGISGIEKEYEQTLRGISKKTQITTNSQNKIVSSKVTQSGTAGKNLQLTINSKFQSDVSAALKKYMGTDLTTGGYAAVMNPKTGGVYAMAGWDRNVKTGKLTQNDLAAIQDPIVMGSAVKPAMVSMALQAGVITPTSSTLDDQIIKLAGTAEKHSDFNPTGVKIPLTAEQALEDSSNTYMIQLALKMNGTPYVSGMSLNVSSNIWQKMRNGFGEFGLGSRTGIDLPGETAGYKGSITGSLASSFIDEAFGQYDTYSVIQMARFVSTIANGGYLVQPKVVASVLKSGKNGVRSSVASEVSPTIQGYVKMNSAQWNVIKTGMWDVANGSSQYNTGGTLIHELSPKVAAKTGTAESFVDGQETQNDTLIMYSPYAPFAIAIAYVGDKVGSFGAVEKAAAAIYNAFWKDVMPKPND</sequence>
<evidence type="ECO:0000256" key="5">
    <source>
        <dbReference type="ARBA" id="ARBA00022960"/>
    </source>
</evidence>
<dbReference type="InterPro" id="IPR050515">
    <property type="entry name" value="Beta-lactam/transpept"/>
</dbReference>
<proteinExistence type="inferred from homology"/>
<reference evidence="13" key="1">
    <citation type="submission" date="2019-10" db="EMBL/GenBank/DDBJ databases">
        <title>Malate fermentation in French cider.</title>
        <authorList>
            <person name="Cousin F.J."/>
            <person name="Medina Fernandez S."/>
            <person name="Misery B."/>
            <person name="Laplace J.-M."/>
            <person name="Cretenet M."/>
        </authorList>
    </citation>
    <scope>NUCLEOTIDE SEQUENCE</scope>
    <source>
        <strain evidence="13">UCMA15129</strain>
    </source>
</reference>
<keyword evidence="6" id="KW-0573">Peptidoglycan synthesis</keyword>
<evidence type="ECO:0000256" key="9">
    <source>
        <dbReference type="ARBA" id="ARBA00023316"/>
    </source>
</evidence>
<dbReference type="GO" id="GO:0071972">
    <property type="term" value="F:peptidoglycan L,D-transpeptidase activity"/>
    <property type="evidence" value="ECO:0007669"/>
    <property type="project" value="TreeGrafter"/>
</dbReference>
<dbReference type="RefSeq" id="WP_080485147.1">
    <property type="nucleotide sequence ID" value="NZ_CP014324.1"/>
</dbReference>
<dbReference type="GO" id="GO:0071555">
    <property type="term" value="P:cell wall organization"/>
    <property type="evidence" value="ECO:0007669"/>
    <property type="project" value="UniProtKB-KW"/>
</dbReference>
<evidence type="ECO:0000313" key="13">
    <source>
        <dbReference type="EMBL" id="MDV7715406.1"/>
    </source>
</evidence>
<feature type="domain" description="Penicillin-binding protein dimerisation" evidence="12">
    <location>
        <begin position="77"/>
        <end position="315"/>
    </location>
</feature>
<dbReference type="PANTHER" id="PTHR30627:SF2">
    <property type="entry name" value="PEPTIDOGLYCAN D,D-TRANSPEPTIDASE MRDA"/>
    <property type="match status" value="1"/>
</dbReference>
<evidence type="ECO:0000313" key="14">
    <source>
        <dbReference type="Proteomes" id="UP001281024"/>
    </source>
</evidence>
<dbReference type="AlphaFoldDB" id="A0AAJ2P4F2"/>
<dbReference type="GO" id="GO:0009252">
    <property type="term" value="P:peptidoglycan biosynthetic process"/>
    <property type="evidence" value="ECO:0007669"/>
    <property type="project" value="UniProtKB-KW"/>
</dbReference>